<evidence type="ECO:0000313" key="2">
    <source>
        <dbReference type="Proteomes" id="UP000563853"/>
    </source>
</evidence>
<accession>A0A848C4Y5</accession>
<reference evidence="1 2" key="1">
    <citation type="submission" date="2020-04" db="EMBL/GenBank/DDBJ databases">
        <authorList>
            <person name="Hitch T.C.A."/>
            <person name="Wylensek D."/>
            <person name="Clavel T."/>
        </authorList>
    </citation>
    <scope>NUCLEOTIDE SEQUENCE [LARGE SCALE GENOMIC DNA]</scope>
    <source>
        <strain evidence="1 2">WCA-389-WT-5H1</strain>
    </source>
</reference>
<organism evidence="1 2">
    <name type="scientific">Ligilactobacillus agilis</name>
    <dbReference type="NCBI Taxonomy" id="1601"/>
    <lineage>
        <taxon>Bacteria</taxon>
        <taxon>Bacillati</taxon>
        <taxon>Bacillota</taxon>
        <taxon>Bacilli</taxon>
        <taxon>Lactobacillales</taxon>
        <taxon>Lactobacillaceae</taxon>
        <taxon>Ligilactobacillus</taxon>
    </lineage>
</organism>
<sequence>TGELQLRSFCLICVIKFVQVIYCNLPLEKIRLRKPLDQKVAVGDMITYQTTSFIIINILDVGLASWGKESIFAVYTCLVQQLNSPNLSENYTTTQTELAYELNEQRNISRVGDIIYDENTGIWVQVNAILAIRYEDEKIYVKYEFDPIPEWSPKEISKLQDKRRLQLMKLVKHEQKR</sequence>
<dbReference type="EMBL" id="JABAFP010000025">
    <property type="protein sequence ID" value="NME42503.1"/>
    <property type="molecule type" value="Genomic_DNA"/>
</dbReference>
<comment type="caution">
    <text evidence="1">The sequence shown here is derived from an EMBL/GenBank/DDBJ whole genome shotgun (WGS) entry which is preliminary data.</text>
</comment>
<protein>
    <submittedName>
        <fullName evidence="1">Uncharacterized protein</fullName>
    </submittedName>
</protein>
<gene>
    <name evidence="1" type="ORF">HF863_06960</name>
</gene>
<evidence type="ECO:0000313" key="1">
    <source>
        <dbReference type="EMBL" id="NME42503.1"/>
    </source>
</evidence>
<feature type="non-terminal residue" evidence="1">
    <location>
        <position position="1"/>
    </location>
</feature>
<name>A0A848C4Y5_9LACO</name>
<dbReference type="RefSeq" id="WP_225440789.1">
    <property type="nucleotide sequence ID" value="NZ_JABAFP010000025.1"/>
</dbReference>
<proteinExistence type="predicted"/>
<dbReference type="AlphaFoldDB" id="A0A848C4Y5"/>
<dbReference type="Proteomes" id="UP000563853">
    <property type="component" value="Unassembled WGS sequence"/>
</dbReference>